<name>A0ABV9JNC6_9GAMM</name>
<dbReference type="Pfam" id="PF23023">
    <property type="entry name" value="Anti-Pycsar_Apyc1"/>
    <property type="match status" value="1"/>
</dbReference>
<feature type="domain" description="Metallo-beta-lactamase" evidence="1">
    <location>
        <begin position="26"/>
        <end position="210"/>
    </location>
</feature>
<sequence>MTDSLVTALNELLILGCGHSEADTLFNNNALVRTEQGNLLLDCGYTIKPALFAQGLKLQDIDAVVITHVHADHVFGLERLANEGRYKFKRKVRLYLQPELYDELWHQTLKGSLGRNGEGQCELEDYFEVCWIEQNQFDYAGNHYQLHRVTHTPGKPCFGIEINGAVFYSGDTLVLPELLATLQVQWIFHDCTLTDWNPVHAPVSSLLHSYPEALRKRIFLMSYEDHWADFSGLAEREFAGFARQGQRLDLNRLGGVQS</sequence>
<evidence type="ECO:0000313" key="2">
    <source>
        <dbReference type="EMBL" id="MFC4655777.1"/>
    </source>
</evidence>
<accession>A0ABV9JNC6</accession>
<comment type="caution">
    <text evidence="2">The sequence shown here is derived from an EMBL/GenBank/DDBJ whole genome shotgun (WGS) entry which is preliminary data.</text>
</comment>
<dbReference type="PANTHER" id="PTHR42663:SF6">
    <property type="entry name" value="HYDROLASE C777.06C-RELATED"/>
    <property type="match status" value="1"/>
</dbReference>
<evidence type="ECO:0000259" key="1">
    <source>
        <dbReference type="SMART" id="SM00849"/>
    </source>
</evidence>
<dbReference type="PANTHER" id="PTHR42663">
    <property type="entry name" value="HYDROLASE C777.06C-RELATED-RELATED"/>
    <property type="match status" value="1"/>
</dbReference>
<gene>
    <name evidence="2" type="ORF">ACFO3I_12250</name>
</gene>
<dbReference type="RefSeq" id="WP_377334260.1">
    <property type="nucleotide sequence ID" value="NZ_JBHSGB010000010.1"/>
</dbReference>
<keyword evidence="3" id="KW-1185">Reference proteome</keyword>
<dbReference type="Proteomes" id="UP001595962">
    <property type="component" value="Unassembled WGS sequence"/>
</dbReference>
<dbReference type="Gene3D" id="3.60.15.10">
    <property type="entry name" value="Ribonuclease Z/Hydroxyacylglutathione hydrolase-like"/>
    <property type="match status" value="1"/>
</dbReference>
<dbReference type="SMART" id="SM00849">
    <property type="entry name" value="Lactamase_B"/>
    <property type="match status" value="1"/>
</dbReference>
<protein>
    <submittedName>
        <fullName evidence="2">MBL fold metallo-hydrolase</fullName>
    </submittedName>
</protein>
<dbReference type="InterPro" id="IPR001279">
    <property type="entry name" value="Metallo-B-lactamas"/>
</dbReference>
<organism evidence="2 3">
    <name type="scientific">Rheinheimera marina</name>
    <dbReference type="NCBI Taxonomy" id="1774958"/>
    <lineage>
        <taxon>Bacteria</taxon>
        <taxon>Pseudomonadati</taxon>
        <taxon>Pseudomonadota</taxon>
        <taxon>Gammaproteobacteria</taxon>
        <taxon>Chromatiales</taxon>
        <taxon>Chromatiaceae</taxon>
        <taxon>Rheinheimera</taxon>
    </lineage>
</organism>
<reference evidence="3" key="1">
    <citation type="journal article" date="2019" name="Int. J. Syst. Evol. Microbiol.">
        <title>The Global Catalogue of Microorganisms (GCM) 10K type strain sequencing project: providing services to taxonomists for standard genome sequencing and annotation.</title>
        <authorList>
            <consortium name="The Broad Institute Genomics Platform"/>
            <consortium name="The Broad Institute Genome Sequencing Center for Infectious Disease"/>
            <person name="Wu L."/>
            <person name="Ma J."/>
        </authorList>
    </citation>
    <scope>NUCLEOTIDE SEQUENCE [LARGE SCALE GENOMIC DNA]</scope>
    <source>
        <strain evidence="3">DT28</strain>
    </source>
</reference>
<proteinExistence type="predicted"/>
<dbReference type="InterPro" id="IPR036866">
    <property type="entry name" value="RibonucZ/Hydroxyglut_hydro"/>
</dbReference>
<evidence type="ECO:0000313" key="3">
    <source>
        <dbReference type="Proteomes" id="UP001595962"/>
    </source>
</evidence>
<dbReference type="SUPFAM" id="SSF56281">
    <property type="entry name" value="Metallo-hydrolase/oxidoreductase"/>
    <property type="match status" value="1"/>
</dbReference>
<dbReference type="EMBL" id="JBHSGB010000010">
    <property type="protein sequence ID" value="MFC4655777.1"/>
    <property type="molecule type" value="Genomic_DNA"/>
</dbReference>